<dbReference type="PANTHER" id="PTHR24070">
    <property type="entry name" value="RAS, DI-RAS, AND RHEB FAMILY MEMBERS OF SMALL GTPASE SUPERFAMILY"/>
    <property type="match status" value="1"/>
</dbReference>
<feature type="compositionally biased region" description="Polar residues" evidence="3">
    <location>
        <begin position="157"/>
        <end position="171"/>
    </location>
</feature>
<dbReference type="Proteomes" id="UP000799766">
    <property type="component" value="Unassembled WGS sequence"/>
</dbReference>
<reference evidence="4" key="1">
    <citation type="journal article" date="2020" name="Stud. Mycol.">
        <title>101 Dothideomycetes genomes: a test case for predicting lifestyles and emergence of pathogens.</title>
        <authorList>
            <person name="Haridas S."/>
            <person name="Albert R."/>
            <person name="Binder M."/>
            <person name="Bloem J."/>
            <person name="Labutti K."/>
            <person name="Salamov A."/>
            <person name="Andreopoulos B."/>
            <person name="Baker S."/>
            <person name="Barry K."/>
            <person name="Bills G."/>
            <person name="Bluhm B."/>
            <person name="Cannon C."/>
            <person name="Castanera R."/>
            <person name="Culley D."/>
            <person name="Daum C."/>
            <person name="Ezra D."/>
            <person name="Gonzalez J."/>
            <person name="Henrissat B."/>
            <person name="Kuo A."/>
            <person name="Liang C."/>
            <person name="Lipzen A."/>
            <person name="Lutzoni F."/>
            <person name="Magnuson J."/>
            <person name="Mondo S."/>
            <person name="Nolan M."/>
            <person name="Ohm R."/>
            <person name="Pangilinan J."/>
            <person name="Park H.-J."/>
            <person name="Ramirez L."/>
            <person name="Alfaro M."/>
            <person name="Sun H."/>
            <person name="Tritt A."/>
            <person name="Yoshinaga Y."/>
            <person name="Zwiers L.-H."/>
            <person name="Turgeon B."/>
            <person name="Goodwin S."/>
            <person name="Spatafora J."/>
            <person name="Crous P."/>
            <person name="Grigoriev I."/>
        </authorList>
    </citation>
    <scope>NUCLEOTIDE SEQUENCE</scope>
    <source>
        <strain evidence="4">ATCC 16933</strain>
    </source>
</reference>
<dbReference type="InterPro" id="IPR001806">
    <property type="entry name" value="Small_GTPase"/>
</dbReference>
<dbReference type="PROSITE" id="PS51421">
    <property type="entry name" value="RAS"/>
    <property type="match status" value="1"/>
</dbReference>
<evidence type="ECO:0000256" key="1">
    <source>
        <dbReference type="ARBA" id="ARBA00022741"/>
    </source>
</evidence>
<dbReference type="EMBL" id="MU001674">
    <property type="protein sequence ID" value="KAF2460171.1"/>
    <property type="molecule type" value="Genomic_DNA"/>
</dbReference>
<organism evidence="4 5">
    <name type="scientific">Lineolata rhizophorae</name>
    <dbReference type="NCBI Taxonomy" id="578093"/>
    <lineage>
        <taxon>Eukaryota</taxon>
        <taxon>Fungi</taxon>
        <taxon>Dikarya</taxon>
        <taxon>Ascomycota</taxon>
        <taxon>Pezizomycotina</taxon>
        <taxon>Dothideomycetes</taxon>
        <taxon>Dothideomycetes incertae sedis</taxon>
        <taxon>Lineolatales</taxon>
        <taxon>Lineolataceae</taxon>
        <taxon>Lineolata</taxon>
    </lineage>
</organism>
<evidence type="ECO:0000313" key="4">
    <source>
        <dbReference type="EMBL" id="KAF2460171.1"/>
    </source>
</evidence>
<keyword evidence="2" id="KW-0342">GTP-binding</keyword>
<keyword evidence="1" id="KW-0547">Nucleotide-binding</keyword>
<protein>
    <submittedName>
        <fullName evidence="4">Uncharacterized protein</fullName>
    </submittedName>
</protein>
<dbReference type="GO" id="GO:0003924">
    <property type="term" value="F:GTPase activity"/>
    <property type="evidence" value="ECO:0007669"/>
    <property type="project" value="InterPro"/>
</dbReference>
<dbReference type="GO" id="GO:0005525">
    <property type="term" value="F:GTP binding"/>
    <property type="evidence" value="ECO:0007669"/>
    <property type="project" value="UniProtKB-KW"/>
</dbReference>
<dbReference type="GO" id="GO:0007165">
    <property type="term" value="P:signal transduction"/>
    <property type="evidence" value="ECO:0007669"/>
    <property type="project" value="InterPro"/>
</dbReference>
<dbReference type="InterPro" id="IPR020849">
    <property type="entry name" value="Small_GTPase_Ras-type"/>
</dbReference>
<feature type="region of interest" description="Disordered" evidence="3">
    <location>
        <begin position="127"/>
        <end position="199"/>
    </location>
</feature>
<evidence type="ECO:0000313" key="5">
    <source>
        <dbReference type="Proteomes" id="UP000799766"/>
    </source>
</evidence>
<keyword evidence="5" id="KW-1185">Reference proteome</keyword>
<feature type="compositionally biased region" description="Basic and acidic residues" evidence="3">
    <location>
        <begin position="172"/>
        <end position="194"/>
    </location>
</feature>
<dbReference type="SUPFAM" id="SSF52540">
    <property type="entry name" value="P-loop containing nucleoside triphosphate hydrolases"/>
    <property type="match status" value="1"/>
</dbReference>
<dbReference type="AlphaFoldDB" id="A0A6A6P840"/>
<proteinExistence type="predicted"/>
<dbReference type="GO" id="GO:0016020">
    <property type="term" value="C:membrane"/>
    <property type="evidence" value="ECO:0007669"/>
    <property type="project" value="InterPro"/>
</dbReference>
<sequence>MSLYKLVVLGGGYVDKTVLETQLCLNKFVETYDTMIDDSYHKQAQIDGSVLHAGRAGRRRTGRSRGALGPVASFTRIPKLHREIERVKESALSGNFNGFRPPPDQESLPMPPIMLVGDEYDEVTGSEIFGAPRPKAPLQHPNETWEEVASDDERSDSGPTTLQDSIGPTTDSRGENEPRIVEPKCEPLAREGPKVQRSYSYGVSKSKATAWPFPTGLKAVNLEGMPWAEVPGQFPYRAEDEVKAEWDLLQAE</sequence>
<dbReference type="Gene3D" id="3.40.50.300">
    <property type="entry name" value="P-loop containing nucleotide triphosphate hydrolases"/>
    <property type="match status" value="1"/>
</dbReference>
<dbReference type="InterPro" id="IPR027417">
    <property type="entry name" value="P-loop_NTPase"/>
</dbReference>
<evidence type="ECO:0000256" key="2">
    <source>
        <dbReference type="ARBA" id="ARBA00023134"/>
    </source>
</evidence>
<gene>
    <name evidence="4" type="ORF">BDY21DRAFT_362012</name>
</gene>
<name>A0A6A6P840_9PEZI</name>
<dbReference type="PRINTS" id="PR00449">
    <property type="entry name" value="RASTRNSFRMNG"/>
</dbReference>
<dbReference type="SMART" id="SM00173">
    <property type="entry name" value="RAS"/>
    <property type="match status" value="1"/>
</dbReference>
<accession>A0A6A6P840</accession>
<evidence type="ECO:0000256" key="3">
    <source>
        <dbReference type="SAM" id="MobiDB-lite"/>
    </source>
</evidence>